<keyword evidence="2" id="KW-0560">Oxidoreductase</keyword>
<name>A0A316ZBR1_9BASI</name>
<protein>
    <submittedName>
        <fullName evidence="4">GroES-like protein</fullName>
    </submittedName>
</protein>
<dbReference type="GO" id="GO:0005829">
    <property type="term" value="C:cytosol"/>
    <property type="evidence" value="ECO:0007669"/>
    <property type="project" value="TreeGrafter"/>
</dbReference>
<dbReference type="GO" id="GO:0035925">
    <property type="term" value="F:mRNA 3'-UTR AU-rich region binding"/>
    <property type="evidence" value="ECO:0007669"/>
    <property type="project" value="TreeGrafter"/>
</dbReference>
<dbReference type="InterPro" id="IPR013149">
    <property type="entry name" value="ADH-like_C"/>
</dbReference>
<dbReference type="STRING" id="58919.A0A316ZBR1"/>
<dbReference type="Gene3D" id="3.90.180.10">
    <property type="entry name" value="Medium-chain alcohol dehydrogenases, catalytic domain"/>
    <property type="match status" value="2"/>
</dbReference>
<dbReference type="InterPro" id="IPR036291">
    <property type="entry name" value="NAD(P)-bd_dom_sf"/>
</dbReference>
<dbReference type="Pfam" id="PF08240">
    <property type="entry name" value="ADH_N"/>
    <property type="match status" value="1"/>
</dbReference>
<evidence type="ECO:0000256" key="1">
    <source>
        <dbReference type="ARBA" id="ARBA00022857"/>
    </source>
</evidence>
<feature type="domain" description="Enoyl reductase (ER)" evidence="3">
    <location>
        <begin position="10"/>
        <end position="304"/>
    </location>
</feature>
<gene>
    <name evidence="4" type="ORF">FA09DRAFT_306467</name>
</gene>
<dbReference type="PANTHER" id="PTHR48106:SF13">
    <property type="entry name" value="QUINONE OXIDOREDUCTASE-RELATED"/>
    <property type="match status" value="1"/>
</dbReference>
<dbReference type="OrthoDB" id="48317at2759"/>
<evidence type="ECO:0000256" key="2">
    <source>
        <dbReference type="ARBA" id="ARBA00023002"/>
    </source>
</evidence>
<proteinExistence type="predicted"/>
<dbReference type="SUPFAM" id="SSF50129">
    <property type="entry name" value="GroES-like"/>
    <property type="match status" value="1"/>
</dbReference>
<keyword evidence="5" id="KW-1185">Reference proteome</keyword>
<dbReference type="InterPro" id="IPR020843">
    <property type="entry name" value="ER"/>
</dbReference>
<dbReference type="InterPro" id="IPR011032">
    <property type="entry name" value="GroES-like_sf"/>
</dbReference>
<dbReference type="Proteomes" id="UP000245946">
    <property type="component" value="Unassembled WGS sequence"/>
</dbReference>
<keyword evidence="1" id="KW-0521">NADP</keyword>
<organism evidence="4 5">
    <name type="scientific">Tilletiopsis washingtonensis</name>
    <dbReference type="NCBI Taxonomy" id="58919"/>
    <lineage>
        <taxon>Eukaryota</taxon>
        <taxon>Fungi</taxon>
        <taxon>Dikarya</taxon>
        <taxon>Basidiomycota</taxon>
        <taxon>Ustilaginomycotina</taxon>
        <taxon>Exobasidiomycetes</taxon>
        <taxon>Entylomatales</taxon>
        <taxon>Entylomatales incertae sedis</taxon>
        <taxon>Tilletiopsis</taxon>
    </lineage>
</organism>
<dbReference type="AlphaFoldDB" id="A0A316ZBR1"/>
<dbReference type="CDD" id="cd05286">
    <property type="entry name" value="QOR2"/>
    <property type="match status" value="1"/>
</dbReference>
<dbReference type="Pfam" id="PF00107">
    <property type="entry name" value="ADH_zinc_N"/>
    <property type="match status" value="1"/>
</dbReference>
<reference evidence="4 5" key="1">
    <citation type="journal article" date="2018" name="Mol. Biol. Evol.">
        <title>Broad Genomic Sampling Reveals a Smut Pathogenic Ancestry of the Fungal Clade Ustilaginomycotina.</title>
        <authorList>
            <person name="Kijpornyongpan T."/>
            <person name="Mondo S.J."/>
            <person name="Barry K."/>
            <person name="Sandor L."/>
            <person name="Lee J."/>
            <person name="Lipzen A."/>
            <person name="Pangilinan J."/>
            <person name="LaButti K."/>
            <person name="Hainaut M."/>
            <person name="Henrissat B."/>
            <person name="Grigoriev I.V."/>
            <person name="Spatafora J.W."/>
            <person name="Aime M.C."/>
        </authorList>
    </citation>
    <scope>NUCLEOTIDE SEQUENCE [LARGE SCALE GENOMIC DNA]</scope>
    <source>
        <strain evidence="4 5">MCA 4186</strain>
    </source>
</reference>
<dbReference type="GO" id="GO:0003960">
    <property type="term" value="F:quinone reductase (NADPH) activity"/>
    <property type="evidence" value="ECO:0007669"/>
    <property type="project" value="InterPro"/>
</dbReference>
<sequence length="307" mass="32429">MRAIGISRTGDLSVLEQRSLPVPVPQADEVLLKCEWAGVNFIDTYQRSGLYALPLPLTLGQESAGRVVALGEGEASDGTLKLGDKVAAYVGGSFAEYVVAPRSKVVKLPEGLETRDAATALLQGLTGEFGYLCPPRRMASYLGATVIGTVSTAAKASLAQAAGATHLINYADASVSVADEVARLTHGAGVAAIFDGVGKDTWEDDFKMIARKGTIVTFGNASGAVPAFAPLKLAAKNVKVCRPTLGNYVYTREETERYAAELFALLAQHKLTLRVHQEYAFSVEGVRQAQEDIAGRGTTGKLIVKVA</sequence>
<dbReference type="PANTHER" id="PTHR48106">
    <property type="entry name" value="QUINONE OXIDOREDUCTASE PIG3-RELATED"/>
    <property type="match status" value="1"/>
</dbReference>
<evidence type="ECO:0000259" key="3">
    <source>
        <dbReference type="SMART" id="SM00829"/>
    </source>
</evidence>
<dbReference type="RefSeq" id="XP_025599270.1">
    <property type="nucleotide sequence ID" value="XM_025740532.1"/>
</dbReference>
<dbReference type="InterPro" id="IPR047618">
    <property type="entry name" value="QOR-like"/>
</dbReference>
<evidence type="ECO:0000313" key="5">
    <source>
        <dbReference type="Proteomes" id="UP000245946"/>
    </source>
</evidence>
<dbReference type="GeneID" id="37268078"/>
<evidence type="ECO:0000313" key="4">
    <source>
        <dbReference type="EMBL" id="PWN98991.1"/>
    </source>
</evidence>
<dbReference type="EMBL" id="KZ819289">
    <property type="protein sequence ID" value="PWN98991.1"/>
    <property type="molecule type" value="Genomic_DNA"/>
</dbReference>
<accession>A0A316ZBR1</accession>
<dbReference type="InterPro" id="IPR013154">
    <property type="entry name" value="ADH-like_N"/>
</dbReference>
<dbReference type="SMART" id="SM00829">
    <property type="entry name" value="PKS_ER"/>
    <property type="match status" value="1"/>
</dbReference>
<dbReference type="Gene3D" id="3.40.50.720">
    <property type="entry name" value="NAD(P)-binding Rossmann-like Domain"/>
    <property type="match status" value="1"/>
</dbReference>
<dbReference type="GO" id="GO:0070402">
    <property type="term" value="F:NADPH binding"/>
    <property type="evidence" value="ECO:0007669"/>
    <property type="project" value="TreeGrafter"/>
</dbReference>
<dbReference type="SUPFAM" id="SSF51735">
    <property type="entry name" value="NAD(P)-binding Rossmann-fold domains"/>
    <property type="match status" value="1"/>
</dbReference>